<protein>
    <submittedName>
        <fullName evidence="2">Uncharacterized protein</fullName>
    </submittedName>
</protein>
<accession>A0A5E7YZU1</accession>
<evidence type="ECO:0000313" key="3">
    <source>
        <dbReference type="Proteomes" id="UP000326857"/>
    </source>
</evidence>
<gene>
    <name evidence="2" type="ORF">SPHINGO391_420013</name>
</gene>
<dbReference type="AlphaFoldDB" id="A0A5E7YZU1"/>
<dbReference type="Proteomes" id="UP000326857">
    <property type="component" value="Unassembled WGS sequence"/>
</dbReference>
<evidence type="ECO:0000256" key="1">
    <source>
        <dbReference type="SAM" id="MobiDB-lite"/>
    </source>
</evidence>
<evidence type="ECO:0000313" key="2">
    <source>
        <dbReference type="EMBL" id="VVT12282.1"/>
    </source>
</evidence>
<feature type="compositionally biased region" description="Basic and acidic residues" evidence="1">
    <location>
        <begin position="1"/>
        <end position="11"/>
    </location>
</feature>
<proteinExistence type="predicted"/>
<name>A0A5E7YZU1_9SPHN</name>
<sequence>MQNETAKRDAGARLQDVGETLRSSWQTPTDTMITDDIPTLLTHLSRVPRVRRNAK</sequence>
<feature type="region of interest" description="Disordered" evidence="1">
    <location>
        <begin position="1"/>
        <end position="32"/>
    </location>
</feature>
<reference evidence="2 3" key="1">
    <citation type="submission" date="2019-09" db="EMBL/GenBank/DDBJ databases">
        <authorList>
            <person name="Dittami M. S."/>
        </authorList>
    </citation>
    <scope>NUCLEOTIDE SEQUENCE [LARGE SCALE GENOMIC DNA]</scope>
    <source>
        <strain evidence="2">SPHINGO391</strain>
    </source>
</reference>
<dbReference type="EMBL" id="CABVLI010000037">
    <property type="protein sequence ID" value="VVT12282.1"/>
    <property type="molecule type" value="Genomic_DNA"/>
</dbReference>
<dbReference type="RefSeq" id="WP_156359509.1">
    <property type="nucleotide sequence ID" value="NZ_JASPFN010000001.1"/>
</dbReference>
<organism evidence="2 3">
    <name type="scientific">Sphingomonas aurantiaca</name>
    <dbReference type="NCBI Taxonomy" id="185949"/>
    <lineage>
        <taxon>Bacteria</taxon>
        <taxon>Pseudomonadati</taxon>
        <taxon>Pseudomonadota</taxon>
        <taxon>Alphaproteobacteria</taxon>
        <taxon>Sphingomonadales</taxon>
        <taxon>Sphingomonadaceae</taxon>
        <taxon>Sphingomonas</taxon>
    </lineage>
</organism>